<keyword evidence="4" id="KW-1185">Reference proteome</keyword>
<dbReference type="PANTHER" id="PTHR33525:SF6">
    <property type="entry name" value="HDOD DOMAIN-CONTAINING PROTEIN"/>
    <property type="match status" value="1"/>
</dbReference>
<organism evidence="3 4">
    <name type="scientific">Lysobacter zhanggongensis</name>
    <dbReference type="NCBI Taxonomy" id="1774951"/>
    <lineage>
        <taxon>Bacteria</taxon>
        <taxon>Pseudomonadati</taxon>
        <taxon>Pseudomonadota</taxon>
        <taxon>Gammaproteobacteria</taxon>
        <taxon>Lysobacterales</taxon>
        <taxon>Lysobacteraceae</taxon>
        <taxon>Lysobacter</taxon>
    </lineage>
</organism>
<dbReference type="RefSeq" id="WP_412699307.1">
    <property type="nucleotide sequence ID" value="NZ_JAXGFO010000013.1"/>
</dbReference>
<dbReference type="Pfam" id="PF08668">
    <property type="entry name" value="HDOD"/>
    <property type="match status" value="1"/>
</dbReference>
<evidence type="ECO:0000256" key="1">
    <source>
        <dbReference type="SAM" id="Phobius"/>
    </source>
</evidence>
<dbReference type="PANTHER" id="PTHR33525">
    <property type="match status" value="1"/>
</dbReference>
<comment type="caution">
    <text evidence="3">The sequence shown here is derived from an EMBL/GenBank/DDBJ whole genome shotgun (WGS) entry which is preliminary data.</text>
</comment>
<feature type="domain" description="HDOD" evidence="2">
    <location>
        <begin position="125"/>
        <end position="317"/>
    </location>
</feature>
<proteinExistence type="predicted"/>
<keyword evidence="1" id="KW-1133">Transmembrane helix</keyword>
<gene>
    <name evidence="3" type="ORF">SNE33_03890</name>
</gene>
<evidence type="ECO:0000259" key="2">
    <source>
        <dbReference type="PROSITE" id="PS51833"/>
    </source>
</evidence>
<protein>
    <submittedName>
        <fullName evidence="3">HDOD domain-containing protein</fullName>
    </submittedName>
</protein>
<evidence type="ECO:0000313" key="3">
    <source>
        <dbReference type="EMBL" id="MEG3157040.1"/>
    </source>
</evidence>
<evidence type="ECO:0000313" key="4">
    <source>
        <dbReference type="Proteomes" id="UP001334501"/>
    </source>
</evidence>
<dbReference type="EMBL" id="JAXGFO010000013">
    <property type="protein sequence ID" value="MEG3157040.1"/>
    <property type="molecule type" value="Genomic_DNA"/>
</dbReference>
<dbReference type="PROSITE" id="PS51833">
    <property type="entry name" value="HDOD"/>
    <property type="match status" value="1"/>
</dbReference>
<sequence>MDRTAEGEAMGGMGGSEMGVVAGIVLALLAVAAGWWHLRRAPAVLRATTAASPVHGDDSEPVEDAADPAVPVDAADPAVLARDLLGRFHAVALGGKPVVMRPGHAEVVAGTVEVLEHIEARPHYTPRRPNLLPQLMRKVNDPDASGRAIAAIIARDPALAGNLLRYANSALYRVQSKPVESIERAVALVGTDGIRQIIAAVLVQPVMGAGGGVFARFAPVTWEHTLLSAAAAADHAKLVERDDAFAAQLLGLLHGLGATIVTRVVRDQYARQRGLVANASLAAGLLDQWAAPTACRLARKWELSGRIIQALDEQSLEDPAAMSALGRSLRFGRLAGSLALLSRQGRLDPSCALPALAVVEPRSASTPAIWERLRHGVD</sequence>
<keyword evidence="1" id="KW-0472">Membrane</keyword>
<dbReference type="InterPro" id="IPR052340">
    <property type="entry name" value="RNase_Y/CdgJ"/>
</dbReference>
<accession>A0ABU7YNU8</accession>
<name>A0ABU7YNU8_9GAMM</name>
<dbReference type="Proteomes" id="UP001334501">
    <property type="component" value="Unassembled WGS sequence"/>
</dbReference>
<keyword evidence="1" id="KW-0812">Transmembrane</keyword>
<feature type="transmembrane region" description="Helical" evidence="1">
    <location>
        <begin position="20"/>
        <end position="38"/>
    </location>
</feature>
<dbReference type="SUPFAM" id="SSF109604">
    <property type="entry name" value="HD-domain/PDEase-like"/>
    <property type="match status" value="1"/>
</dbReference>
<dbReference type="InterPro" id="IPR013976">
    <property type="entry name" value="HDOD"/>
</dbReference>
<dbReference type="Gene3D" id="1.10.3210.10">
    <property type="entry name" value="Hypothetical protein af1432"/>
    <property type="match status" value="1"/>
</dbReference>
<reference evidence="3 4" key="1">
    <citation type="journal article" date="2017" name="Curr. Microbiol.">
        <title>Lysobacter zhanggongensis sp. nov. Isolated from a Pit Mud.</title>
        <authorList>
            <person name="Zhang X.F."/>
            <person name="Wang H.H."/>
            <person name="Sun X.Y."/>
            <person name="Pan C.M."/>
        </authorList>
    </citation>
    <scope>NUCLEOTIDE SEQUENCE [LARGE SCALE GENOMIC DNA]</scope>
    <source>
        <strain evidence="3 4">ZGLJ7-1</strain>
    </source>
</reference>